<dbReference type="EMBL" id="AGNK02003384">
    <property type="status" value="NOT_ANNOTATED_CDS"/>
    <property type="molecule type" value="Genomic_DNA"/>
</dbReference>
<dbReference type="HOGENOM" id="CLU_2871895_0_0_1"/>
<keyword evidence="1" id="KW-0812">Transmembrane</keyword>
<evidence type="ECO:0000313" key="2">
    <source>
        <dbReference type="EnsemblPlants" id="KQL07878"/>
    </source>
</evidence>
<reference evidence="2" key="2">
    <citation type="submission" date="2018-08" db="UniProtKB">
        <authorList>
            <consortium name="EnsemblPlants"/>
        </authorList>
    </citation>
    <scope>IDENTIFICATION</scope>
    <source>
        <strain evidence="2">Yugu1</strain>
    </source>
</reference>
<sequence>MNVSKRSCYACLSIIRGLLNHGCLASDRVQQIQLNLVARDGIVLYSIFILLSIYLLFMDYQQST</sequence>
<protein>
    <submittedName>
        <fullName evidence="2">Uncharacterized protein</fullName>
    </submittedName>
</protein>
<dbReference type="Proteomes" id="UP000004995">
    <property type="component" value="Unassembled WGS sequence"/>
</dbReference>
<evidence type="ECO:0000313" key="3">
    <source>
        <dbReference type="Proteomes" id="UP000004995"/>
    </source>
</evidence>
<dbReference type="EnsemblPlants" id="KQL07878">
    <property type="protein sequence ID" value="KQL07878"/>
    <property type="gene ID" value="SETIT_003655mg"/>
</dbReference>
<keyword evidence="1" id="KW-1133">Transmembrane helix</keyword>
<proteinExistence type="predicted"/>
<name>K3XP32_SETIT</name>
<accession>K3XP32</accession>
<reference evidence="3" key="1">
    <citation type="journal article" date="2012" name="Nat. Biotechnol.">
        <title>Reference genome sequence of the model plant Setaria.</title>
        <authorList>
            <person name="Bennetzen J.L."/>
            <person name="Schmutz J."/>
            <person name="Wang H."/>
            <person name="Percifield R."/>
            <person name="Hawkins J."/>
            <person name="Pontaroli A.C."/>
            <person name="Estep M."/>
            <person name="Feng L."/>
            <person name="Vaughn J.N."/>
            <person name="Grimwood J."/>
            <person name="Jenkins J."/>
            <person name="Barry K."/>
            <person name="Lindquist E."/>
            <person name="Hellsten U."/>
            <person name="Deshpande S."/>
            <person name="Wang X."/>
            <person name="Wu X."/>
            <person name="Mitros T."/>
            <person name="Triplett J."/>
            <person name="Yang X."/>
            <person name="Ye C.Y."/>
            <person name="Mauro-Herrera M."/>
            <person name="Wang L."/>
            <person name="Li P."/>
            <person name="Sharma M."/>
            <person name="Sharma R."/>
            <person name="Ronald P.C."/>
            <person name="Panaud O."/>
            <person name="Kellogg E.A."/>
            <person name="Brutnell T.P."/>
            <person name="Doust A.N."/>
            <person name="Tuskan G.A."/>
            <person name="Rokhsar D."/>
            <person name="Devos K.M."/>
        </authorList>
    </citation>
    <scope>NUCLEOTIDE SEQUENCE [LARGE SCALE GENOMIC DNA]</scope>
    <source>
        <strain evidence="3">cv. Yugu1</strain>
    </source>
</reference>
<organism evidence="2 3">
    <name type="scientific">Setaria italica</name>
    <name type="common">Foxtail millet</name>
    <name type="synonym">Panicum italicum</name>
    <dbReference type="NCBI Taxonomy" id="4555"/>
    <lineage>
        <taxon>Eukaryota</taxon>
        <taxon>Viridiplantae</taxon>
        <taxon>Streptophyta</taxon>
        <taxon>Embryophyta</taxon>
        <taxon>Tracheophyta</taxon>
        <taxon>Spermatophyta</taxon>
        <taxon>Magnoliopsida</taxon>
        <taxon>Liliopsida</taxon>
        <taxon>Poales</taxon>
        <taxon>Poaceae</taxon>
        <taxon>PACMAD clade</taxon>
        <taxon>Panicoideae</taxon>
        <taxon>Panicodae</taxon>
        <taxon>Paniceae</taxon>
        <taxon>Cenchrinae</taxon>
        <taxon>Setaria</taxon>
    </lineage>
</organism>
<feature type="transmembrane region" description="Helical" evidence="1">
    <location>
        <begin position="41"/>
        <end position="58"/>
    </location>
</feature>
<keyword evidence="3" id="KW-1185">Reference proteome</keyword>
<dbReference type="Gramene" id="KQL07878">
    <property type="protein sequence ID" value="KQL07878"/>
    <property type="gene ID" value="SETIT_003655mg"/>
</dbReference>
<evidence type="ECO:0000256" key="1">
    <source>
        <dbReference type="SAM" id="Phobius"/>
    </source>
</evidence>
<dbReference type="InParanoid" id="K3XP32"/>
<keyword evidence="1" id="KW-0472">Membrane</keyword>
<dbReference type="AlphaFoldDB" id="K3XP32"/>